<sequence length="339" mass="36814">MQTQAADTAEFYRRWAQVEADGSSPQYAALARAVAKSARAVAFLETLPPTKRQPNLLFGALRWFEAPVHDPAATLALLHERATDIAALMHRRATQTNEAARCAVMLPALGLLDGPLALLELGASAGLCLLPDVWSYAWTDEQGRTTRLHDRDMTAGDTVLLEAGVRGAPPLPSEHPDVVARLGLDAHPVDVSDPDERRWLRCLVWPEHTDRADRLAAALEVAPRHEVPMREGVFPEDVPDAVAALRAVAGPARIVVTHSAAAAYLDREGRRRFAAVLDELGVHRIGLEGLQVSRDLGVDGLETFGADDLAHRFVLSLDGRALGTAHPHGRDLEWWATSA</sequence>
<evidence type="ECO:0000313" key="1">
    <source>
        <dbReference type="EMBL" id="QOR72373.1"/>
    </source>
</evidence>
<dbReference type="Proteomes" id="UP000593758">
    <property type="component" value="Chromosome"/>
</dbReference>
<gene>
    <name evidence="1" type="ORF">IM660_09190</name>
</gene>
<accession>A0A7M1T0G0</accession>
<dbReference type="EMBL" id="CP063169">
    <property type="protein sequence ID" value="QOR72373.1"/>
    <property type="molecule type" value="Genomic_DNA"/>
</dbReference>
<evidence type="ECO:0000313" key="2">
    <source>
        <dbReference type="Proteomes" id="UP000593758"/>
    </source>
</evidence>
<keyword evidence="2" id="KW-1185">Reference proteome</keyword>
<reference evidence="1 2" key="1">
    <citation type="submission" date="2020-10" db="EMBL/GenBank/DDBJ databases">
        <title>Haloactinobacterium sp. RN3S43, a bacterium isolated from saline soil.</title>
        <authorList>
            <person name="Sun J.-Q."/>
        </authorList>
    </citation>
    <scope>NUCLEOTIDE SEQUENCE [LARGE SCALE GENOMIC DNA]</scope>
    <source>
        <strain evidence="1 2">RN3S43</strain>
    </source>
</reference>
<dbReference type="Pfam" id="PF10094">
    <property type="entry name" value="DUF2332"/>
    <property type="match status" value="1"/>
</dbReference>
<dbReference type="RefSeq" id="WP_193499011.1">
    <property type="nucleotide sequence ID" value="NZ_CP063169.1"/>
</dbReference>
<dbReference type="AlphaFoldDB" id="A0A7M1T0G0"/>
<proteinExistence type="predicted"/>
<dbReference type="InterPro" id="IPR011200">
    <property type="entry name" value="UCP012608"/>
</dbReference>
<protein>
    <submittedName>
        <fullName evidence="1">DUF2332 domain-containing protein</fullName>
    </submittedName>
</protein>
<organism evidence="1 2">
    <name type="scientific">Ruania alkalisoli</name>
    <dbReference type="NCBI Taxonomy" id="2779775"/>
    <lineage>
        <taxon>Bacteria</taxon>
        <taxon>Bacillati</taxon>
        <taxon>Actinomycetota</taxon>
        <taxon>Actinomycetes</taxon>
        <taxon>Micrococcales</taxon>
        <taxon>Ruaniaceae</taxon>
        <taxon>Ruania</taxon>
    </lineage>
</organism>
<dbReference type="KEGG" id="halt:IM660_09190"/>
<name>A0A7M1T0G0_9MICO</name>